<feature type="transmembrane region" description="Helical" evidence="14">
    <location>
        <begin position="1283"/>
        <end position="1303"/>
    </location>
</feature>
<feature type="transmembrane region" description="Helical" evidence="14">
    <location>
        <begin position="910"/>
        <end position="934"/>
    </location>
</feature>
<dbReference type="GO" id="GO:0005524">
    <property type="term" value="F:ATP binding"/>
    <property type="evidence" value="ECO:0007669"/>
    <property type="project" value="UniProtKB-KW"/>
</dbReference>
<dbReference type="InterPro" id="IPR011009">
    <property type="entry name" value="Kinase-like_dom_sf"/>
</dbReference>
<feature type="transmembrane region" description="Helical" evidence="14">
    <location>
        <begin position="946"/>
        <end position="965"/>
    </location>
</feature>
<evidence type="ECO:0000256" key="13">
    <source>
        <dbReference type="SAM" id="MobiDB-lite"/>
    </source>
</evidence>
<dbReference type="GO" id="GO:0016020">
    <property type="term" value="C:membrane"/>
    <property type="evidence" value="ECO:0007669"/>
    <property type="project" value="UniProtKB-SubCell"/>
</dbReference>
<dbReference type="InterPro" id="IPR024678">
    <property type="entry name" value="Kinase_OSR1/WNK_CCT"/>
</dbReference>
<feature type="transmembrane region" description="Helical" evidence="14">
    <location>
        <begin position="492"/>
        <end position="509"/>
    </location>
</feature>
<comment type="catalytic activity">
    <reaction evidence="12">
        <text>L-seryl-[protein] + ATP = O-phospho-L-seryl-[protein] + ADP + H(+)</text>
        <dbReference type="Rhea" id="RHEA:17989"/>
        <dbReference type="Rhea" id="RHEA-COMP:9863"/>
        <dbReference type="Rhea" id="RHEA-COMP:11604"/>
        <dbReference type="ChEBI" id="CHEBI:15378"/>
        <dbReference type="ChEBI" id="CHEBI:29999"/>
        <dbReference type="ChEBI" id="CHEBI:30616"/>
        <dbReference type="ChEBI" id="CHEBI:83421"/>
        <dbReference type="ChEBI" id="CHEBI:456216"/>
        <dbReference type="EC" id="2.7.11.1"/>
    </reaction>
</comment>
<feature type="transmembrane region" description="Helical" evidence="14">
    <location>
        <begin position="1346"/>
        <end position="1364"/>
    </location>
</feature>
<dbReference type="SUPFAM" id="SSF56112">
    <property type="entry name" value="Protein kinase-like (PK-like)"/>
    <property type="match status" value="1"/>
</dbReference>
<evidence type="ECO:0000256" key="3">
    <source>
        <dbReference type="ARBA" id="ARBA00022527"/>
    </source>
</evidence>
<feature type="transmembrane region" description="Helical" evidence="14">
    <location>
        <begin position="1846"/>
        <end position="1873"/>
    </location>
</feature>
<comment type="subcellular location">
    <subcellularLocation>
        <location evidence="1">Membrane</location>
        <topology evidence="1">Multi-pass membrane protein</topology>
    </subcellularLocation>
</comment>
<dbReference type="InterPro" id="IPR036259">
    <property type="entry name" value="MFS_trans_sf"/>
</dbReference>
<feature type="transmembrane region" description="Helical" evidence="14">
    <location>
        <begin position="1556"/>
        <end position="1573"/>
    </location>
</feature>
<organism evidence="16 17">
    <name type="scientific">Synaphobranchus kaupii</name>
    <name type="common">Kaup's arrowtooth eel</name>
    <dbReference type="NCBI Taxonomy" id="118154"/>
    <lineage>
        <taxon>Eukaryota</taxon>
        <taxon>Metazoa</taxon>
        <taxon>Chordata</taxon>
        <taxon>Craniata</taxon>
        <taxon>Vertebrata</taxon>
        <taxon>Euteleostomi</taxon>
        <taxon>Actinopterygii</taxon>
        <taxon>Neopterygii</taxon>
        <taxon>Teleostei</taxon>
        <taxon>Anguilliformes</taxon>
        <taxon>Synaphobranchidae</taxon>
        <taxon>Synaphobranchus</taxon>
    </lineage>
</organism>
<keyword evidence="7" id="KW-0418">Kinase</keyword>
<evidence type="ECO:0000256" key="8">
    <source>
        <dbReference type="ARBA" id="ARBA00022840"/>
    </source>
</evidence>
<dbReference type="Pfam" id="PF00083">
    <property type="entry name" value="Sugar_tr"/>
    <property type="match status" value="5"/>
</dbReference>
<evidence type="ECO:0000256" key="14">
    <source>
        <dbReference type="SAM" id="Phobius"/>
    </source>
</evidence>
<keyword evidence="17" id="KW-1185">Reference proteome</keyword>
<feature type="transmembrane region" description="Helical" evidence="14">
    <location>
        <begin position="887"/>
        <end position="904"/>
    </location>
</feature>
<sequence length="1921" mass="213105">MRVEQVLMLTLQNDPPGLETGVSDKEMVKKYGKSFRKMISLCLQKDPEKRLTSSELLKHKFFQKAKVKGLSVLRSASDRPPFPSGAAPFSDSALRNPVRRVPGSSGRLHKTEDGEWEWSDDELDEESEEGKAAVAALRDQQPKAISAPRRQVRFSLPLELPAPRVALLFSQRVEVCKRGAGRGPDTPWSRELIGHEELKWEGGAVNSSLQPKAKPNYLSLLARQLRRLSRLTSHPPPRLQSRRKAHLLLPQLPRYASPAVVGNAPPGCPQSIIQNQAPAAALAYDASKSPISLVLRLRNLKKELNDIRFEFMPGRDTADGVSQELVSAGLVDGRDLVIGSQQGDVMTLTNLMSNFGQILSAIGEFGTFQKRLLAAVCLPNIFTAFHMFSQVFTGLNLPHHCNTNWILSIGPNLTLEEQRNLTLPKDPGGAYESCSMFTQVDWDLETIKAHRINSTSECTDGWLYDSSTGTTTLGTEFGLVCDKSILNEISQSIYMAGFLIGALVFGPMADRYGRRAVLLLSLLLQLLFCAVGLILLSGIAYGVRDWRTLQLVLSAPVLVFAIYYWILPESARWLLTQGKQEEARALIEKAARVNKRNVPEKLLNESCIQPLSGLLVPVPPRSCPFMFLFPTARVPSRAPRAIRGTPVPVPTPRLSAAPSWTPRPGSLPDPTLFPTCPVPDPSCDPSCSCHACLCLAPACVRLELTEFQGSRNRNRRTWGLLRPDRNNWRVARIEFHSGSYASWSWRMSNFGQILSAIGEFGTFQKRLLAALCLPNIFAAFHMFSQVFTGLNLPHHCNTNWILSIGPNLTLEEQRNLTLPKDPGGAYESCSMFTQVDWDLETIKAHRINSTSECTDGWLYDTSTGTTTLGTEFGLVCDKSILNEISQSIYMAGFLIGALVFGPMADKYGRRAVLLLSLLLQLLFGSFCAVGLILLSGIAYGVRDWRTLQLVLSAPVLVFAIYYWILPESARWLLTQGKQEEARALIQKAARVNKSNVPEKLLNESCIQPLSDPDSSVDLPVQFLSSPVPAWNDKFQILQSSSGLEQPAPGFQAIPVTGLVPNRNWTGYGLNFVPDRNGTGYGLDFVPDRNGTGYGLDFVPGRNWTGHGLDFVPDRNGTGYGLDFVPDRNGTGYGLDFVPGRNWTGYGLDFQGSSRERYRNRGSSSGTAGRWYSCSVEGQKPRRLHVFTGLNLPHHCNTNWILSIGPNLTLEEQRNLTLPKDPGGAYESCSMFTQVDWDLETIKAHRINSTSECTDGWLYDTSTGTTTLGTEFGLVCDKSILNEISQSIFMAGFLIGALVFGPMADKYGRRAVLLLSLLLQLLFGSFCAVGLILLSGIAYGVRDWRTLQLVLSAPVLVFAIYYWILPESARWLLTQGKQEEARALIQKAARVNKSNVPEKLLNEVYSVELYPTVVRVLTTKGRAAREFGRAAIMESRRDLYWVLCWRLALPPSVSTALVRLNLPHHCNTNWILSIGPNLTLEEQRNLTLPKDPGGAYESCSMFTQVDWDLETIKAHRINSTSECTDGWLYDTSTGTTTLGTEFGLVCDKSILNEISQSIFMAGFLIGALVFGPMADKYGRRAVLLLSLLLQLLFGSFCAVGLILLSGIAYGVRDWRTLQLVLSAPVLVFAIYYWILPESARWLLTQGKQEEAQALIQKAARVNKSNVPEKLLNEVLTTKRPSPETIGQAHTHPSLIGQPDPLLEALNSVRLIHFLDGLYNRLVQPNAQMVFIIVWDNVFTGLNLPHHCNTNWILSIRPNLTLEEQRNLTLPKDPGGAYESCSMFTQVDWDLETIKAHRINSTSECTDGWLYDTSTGTTTLGTESIYMAGFLIGALVFGPMADKYGRRAVLLLSLLLQLLFSAVGLMLLSGIAYGVRDWRKLQLVLSAPVLVFAIYYWILPESARWLLTQGKQEEARALIQKAA</sequence>
<keyword evidence="6" id="KW-0547">Nucleotide-binding</keyword>
<evidence type="ECO:0000313" key="16">
    <source>
        <dbReference type="EMBL" id="KAJ8374996.1"/>
    </source>
</evidence>
<evidence type="ECO:0000313" key="17">
    <source>
        <dbReference type="Proteomes" id="UP001152622"/>
    </source>
</evidence>
<comment type="catalytic activity">
    <reaction evidence="11">
        <text>L-threonyl-[protein] + ATP = O-phospho-L-threonyl-[protein] + ADP + H(+)</text>
        <dbReference type="Rhea" id="RHEA:46608"/>
        <dbReference type="Rhea" id="RHEA-COMP:11060"/>
        <dbReference type="Rhea" id="RHEA-COMP:11605"/>
        <dbReference type="ChEBI" id="CHEBI:15378"/>
        <dbReference type="ChEBI" id="CHEBI:30013"/>
        <dbReference type="ChEBI" id="CHEBI:30616"/>
        <dbReference type="ChEBI" id="CHEBI:61977"/>
        <dbReference type="ChEBI" id="CHEBI:456216"/>
        <dbReference type="EC" id="2.7.11.1"/>
    </reaction>
</comment>
<dbReference type="Proteomes" id="UP001152622">
    <property type="component" value="Chromosome 2"/>
</dbReference>
<keyword evidence="3" id="KW-0723">Serine/threonine-protein kinase</keyword>
<feature type="transmembrane region" description="Helical" evidence="14">
    <location>
        <begin position="1879"/>
        <end position="1897"/>
    </location>
</feature>
<keyword evidence="8" id="KW-0067">ATP-binding</keyword>
<keyword evidence="9 14" id="KW-1133">Transmembrane helix</keyword>
<evidence type="ECO:0000256" key="7">
    <source>
        <dbReference type="ARBA" id="ARBA00022777"/>
    </source>
</evidence>
<feature type="domain" description="Serine/threonine-protein kinase OSR1/WNK CCT" evidence="15">
    <location>
        <begin position="291"/>
        <end position="338"/>
    </location>
</feature>
<reference evidence="16" key="1">
    <citation type="journal article" date="2023" name="Science">
        <title>Genome structures resolve the early diversification of teleost fishes.</title>
        <authorList>
            <person name="Parey E."/>
            <person name="Louis A."/>
            <person name="Montfort J."/>
            <person name="Bouchez O."/>
            <person name="Roques C."/>
            <person name="Iampietro C."/>
            <person name="Lluch J."/>
            <person name="Castinel A."/>
            <person name="Donnadieu C."/>
            <person name="Desvignes T."/>
            <person name="Floi Bucao C."/>
            <person name="Jouanno E."/>
            <person name="Wen M."/>
            <person name="Mejri S."/>
            <person name="Dirks R."/>
            <person name="Jansen H."/>
            <person name="Henkel C."/>
            <person name="Chen W.J."/>
            <person name="Zahm M."/>
            <person name="Cabau C."/>
            <person name="Klopp C."/>
            <person name="Thompson A.W."/>
            <person name="Robinson-Rechavi M."/>
            <person name="Braasch I."/>
            <person name="Lecointre G."/>
            <person name="Bobe J."/>
            <person name="Postlethwait J.H."/>
            <person name="Berthelot C."/>
            <person name="Roest Crollius H."/>
            <person name="Guiguen Y."/>
        </authorList>
    </citation>
    <scope>NUCLEOTIDE SEQUENCE</scope>
    <source>
        <strain evidence="16">WJC10195</strain>
    </source>
</reference>
<dbReference type="SUPFAM" id="SSF103473">
    <property type="entry name" value="MFS general substrate transporter"/>
    <property type="match status" value="5"/>
</dbReference>
<evidence type="ECO:0000256" key="4">
    <source>
        <dbReference type="ARBA" id="ARBA00022679"/>
    </source>
</evidence>
<keyword evidence="4" id="KW-0808">Transferase</keyword>
<evidence type="ECO:0000256" key="1">
    <source>
        <dbReference type="ARBA" id="ARBA00004141"/>
    </source>
</evidence>
<proteinExistence type="predicted"/>
<accession>A0A9Q1G4D2</accession>
<dbReference type="InterPro" id="IPR005828">
    <property type="entry name" value="MFS_sugar_transport-like"/>
</dbReference>
<feature type="transmembrane region" description="Helical" evidence="14">
    <location>
        <begin position="549"/>
        <end position="567"/>
    </location>
</feature>
<dbReference type="GO" id="GO:0004674">
    <property type="term" value="F:protein serine/threonine kinase activity"/>
    <property type="evidence" value="ECO:0007669"/>
    <property type="project" value="UniProtKB-KW"/>
</dbReference>
<dbReference type="PANTHER" id="PTHR24064">
    <property type="entry name" value="SOLUTE CARRIER FAMILY 22 MEMBER"/>
    <property type="match status" value="1"/>
</dbReference>
<evidence type="ECO:0000256" key="5">
    <source>
        <dbReference type="ARBA" id="ARBA00022692"/>
    </source>
</evidence>
<dbReference type="Gene3D" id="1.10.510.10">
    <property type="entry name" value="Transferase(Phosphotransferase) domain 1"/>
    <property type="match status" value="1"/>
</dbReference>
<evidence type="ECO:0000256" key="2">
    <source>
        <dbReference type="ARBA" id="ARBA00012513"/>
    </source>
</evidence>
<dbReference type="EMBL" id="JAINUF010000002">
    <property type="protein sequence ID" value="KAJ8374996.1"/>
    <property type="molecule type" value="Genomic_DNA"/>
</dbReference>
<feature type="region of interest" description="Disordered" evidence="13">
    <location>
        <begin position="77"/>
        <end position="124"/>
    </location>
</feature>
<keyword evidence="5 14" id="KW-0812">Transmembrane</keyword>
<dbReference type="OrthoDB" id="5296287at2759"/>
<evidence type="ECO:0000256" key="9">
    <source>
        <dbReference type="ARBA" id="ARBA00022989"/>
    </source>
</evidence>
<gene>
    <name evidence="16" type="ORF">SKAU_G00055760</name>
</gene>
<feature type="transmembrane region" description="Helical" evidence="14">
    <location>
        <begin position="1822"/>
        <end position="1839"/>
    </location>
</feature>
<feature type="compositionally biased region" description="Acidic residues" evidence="13">
    <location>
        <begin position="114"/>
        <end position="124"/>
    </location>
</feature>
<feature type="transmembrane region" description="Helical" evidence="14">
    <location>
        <begin position="1310"/>
        <end position="1340"/>
    </location>
</feature>
<feature type="transmembrane region" description="Helical" evidence="14">
    <location>
        <begin position="1579"/>
        <end position="1603"/>
    </location>
</feature>
<evidence type="ECO:0000256" key="6">
    <source>
        <dbReference type="ARBA" id="ARBA00022741"/>
    </source>
</evidence>
<dbReference type="Pfam" id="PF12202">
    <property type="entry name" value="OSR1_C"/>
    <property type="match status" value="1"/>
</dbReference>
<evidence type="ECO:0000256" key="12">
    <source>
        <dbReference type="ARBA" id="ARBA00048679"/>
    </source>
</evidence>
<dbReference type="Gene3D" id="3.10.20.90">
    <property type="entry name" value="Phosphatidylinositol 3-kinase Catalytic Subunit, Chain A, domain 1"/>
    <property type="match status" value="1"/>
</dbReference>
<feature type="transmembrane region" description="Helical" evidence="14">
    <location>
        <begin position="1615"/>
        <end position="1633"/>
    </location>
</feature>
<evidence type="ECO:0000259" key="15">
    <source>
        <dbReference type="Pfam" id="PF12202"/>
    </source>
</evidence>
<dbReference type="GO" id="GO:0022857">
    <property type="term" value="F:transmembrane transporter activity"/>
    <property type="evidence" value="ECO:0007669"/>
    <property type="project" value="InterPro"/>
</dbReference>
<feature type="transmembrane region" description="Helical" evidence="14">
    <location>
        <begin position="516"/>
        <end position="543"/>
    </location>
</feature>
<evidence type="ECO:0000256" key="10">
    <source>
        <dbReference type="ARBA" id="ARBA00023136"/>
    </source>
</evidence>
<dbReference type="EC" id="2.7.11.1" evidence="2"/>
<comment type="caution">
    <text evidence="16">The sequence shown here is derived from an EMBL/GenBank/DDBJ whole genome shotgun (WGS) entry which is preliminary data.</text>
</comment>
<name>A0A9Q1G4D2_SYNKA</name>
<dbReference type="Gene3D" id="1.20.1250.20">
    <property type="entry name" value="MFS general substrate transporter like domains"/>
    <property type="match status" value="10"/>
</dbReference>
<protein>
    <recommendedName>
        <fullName evidence="2">non-specific serine/threonine protein kinase</fullName>
        <ecNumber evidence="2">2.7.11.1</ecNumber>
    </recommendedName>
</protein>
<evidence type="ECO:0000256" key="11">
    <source>
        <dbReference type="ARBA" id="ARBA00047899"/>
    </source>
</evidence>
<keyword evidence="10 14" id="KW-0472">Membrane</keyword>